<dbReference type="InterPro" id="IPR038740">
    <property type="entry name" value="BioF2-like_GNAT_dom"/>
</dbReference>
<protein>
    <submittedName>
        <fullName evidence="2">GNAT family N-acetyltransferase</fullName>
    </submittedName>
</protein>
<feature type="domain" description="BioF2-like acetyltransferase" evidence="1">
    <location>
        <begin position="148"/>
        <end position="278"/>
    </location>
</feature>
<dbReference type="RefSeq" id="WP_157567433.1">
    <property type="nucleotide sequence ID" value="NZ_WQKZ01000004.1"/>
</dbReference>
<accession>A0A7K1TI93</accession>
<proteinExistence type="predicted"/>
<keyword evidence="2" id="KW-0808">Transferase</keyword>
<sequence>MLRFLSFTHLDLARWDACVAASPGAPPYAHAWWLQATAGRWGAVVELGPGGEYRSLLPLPLKWRPQGWVGYQPLFAQQLGLMLTAASQHKNLANYLAVVEKKCTSFYQQLAPSVELPALPPGFVATERLTYHLGLGPDYAALHQGYAADYRRRLRKNQELPYPLQVTEGADVEAVIQLFLAYRGPVHTGLQPRHYAPLRRLAAAAQARGVAELHQVRHSASGELLAGALFVRHAGGLIYLFAAASAAGRAAGAPLLLVDAAVRRHAGQPGQVLDFEGGSLPAIGRFFANFGARPVPYPALNFTRKPWFTQWMRP</sequence>
<dbReference type="EMBL" id="WQKZ01000004">
    <property type="protein sequence ID" value="MVN77871.1"/>
    <property type="molecule type" value="Genomic_DNA"/>
</dbReference>
<organism evidence="2 3">
    <name type="scientific">Hymenobacter ginkgonis</name>
    <dbReference type="NCBI Taxonomy" id="2682976"/>
    <lineage>
        <taxon>Bacteria</taxon>
        <taxon>Pseudomonadati</taxon>
        <taxon>Bacteroidota</taxon>
        <taxon>Cytophagia</taxon>
        <taxon>Cytophagales</taxon>
        <taxon>Hymenobacteraceae</taxon>
        <taxon>Hymenobacter</taxon>
    </lineage>
</organism>
<name>A0A7K1TI93_9BACT</name>
<dbReference type="SUPFAM" id="SSF55729">
    <property type="entry name" value="Acyl-CoA N-acyltransferases (Nat)"/>
    <property type="match status" value="1"/>
</dbReference>
<comment type="caution">
    <text evidence="2">The sequence shown here is derived from an EMBL/GenBank/DDBJ whole genome shotgun (WGS) entry which is preliminary data.</text>
</comment>
<keyword evidence="3" id="KW-1185">Reference proteome</keyword>
<dbReference type="Proteomes" id="UP000441336">
    <property type="component" value="Unassembled WGS sequence"/>
</dbReference>
<reference evidence="2 3" key="1">
    <citation type="submission" date="2019-12" db="EMBL/GenBank/DDBJ databases">
        <title>Hymenobacter sp. HMF4947 Genome sequencing and assembly.</title>
        <authorList>
            <person name="Kang H."/>
            <person name="Cha I."/>
            <person name="Kim H."/>
            <person name="Joh K."/>
        </authorList>
    </citation>
    <scope>NUCLEOTIDE SEQUENCE [LARGE SCALE GENOMIC DNA]</scope>
    <source>
        <strain evidence="2 3">HMF4947</strain>
    </source>
</reference>
<dbReference type="InterPro" id="IPR016181">
    <property type="entry name" value="Acyl_CoA_acyltransferase"/>
</dbReference>
<gene>
    <name evidence="2" type="ORF">GO988_16190</name>
</gene>
<evidence type="ECO:0000313" key="2">
    <source>
        <dbReference type="EMBL" id="MVN77871.1"/>
    </source>
</evidence>
<dbReference type="GO" id="GO:0016740">
    <property type="term" value="F:transferase activity"/>
    <property type="evidence" value="ECO:0007669"/>
    <property type="project" value="UniProtKB-KW"/>
</dbReference>
<dbReference type="Gene3D" id="3.40.630.30">
    <property type="match status" value="1"/>
</dbReference>
<evidence type="ECO:0000313" key="3">
    <source>
        <dbReference type="Proteomes" id="UP000441336"/>
    </source>
</evidence>
<dbReference type="Pfam" id="PF13480">
    <property type="entry name" value="Acetyltransf_6"/>
    <property type="match status" value="1"/>
</dbReference>
<evidence type="ECO:0000259" key="1">
    <source>
        <dbReference type="Pfam" id="PF13480"/>
    </source>
</evidence>
<dbReference type="AlphaFoldDB" id="A0A7K1TI93"/>